<dbReference type="InterPro" id="IPR023210">
    <property type="entry name" value="NADP_OxRdtase_dom"/>
</dbReference>
<proteinExistence type="predicted"/>
<evidence type="ECO:0000313" key="3">
    <source>
        <dbReference type="EMBL" id="TFY82790.1"/>
    </source>
</evidence>
<evidence type="ECO:0000259" key="2">
    <source>
        <dbReference type="Pfam" id="PF00248"/>
    </source>
</evidence>
<name>A0A4Z0A8D6_9AGAM</name>
<dbReference type="InterPro" id="IPR036812">
    <property type="entry name" value="NAD(P)_OxRdtase_dom_sf"/>
</dbReference>
<keyword evidence="1" id="KW-0560">Oxidoreductase</keyword>
<dbReference type="AlphaFoldDB" id="A0A4Z0A8D6"/>
<dbReference type="PANTHER" id="PTHR43625">
    <property type="entry name" value="AFLATOXIN B1 ALDEHYDE REDUCTASE"/>
    <property type="match status" value="1"/>
</dbReference>
<reference evidence="3 4" key="1">
    <citation type="submission" date="2019-02" db="EMBL/GenBank/DDBJ databases">
        <title>Genome sequencing of the rare red list fungi Hericium alpestre (H. flagellum).</title>
        <authorList>
            <person name="Buettner E."/>
            <person name="Kellner H."/>
        </authorList>
    </citation>
    <scope>NUCLEOTIDE SEQUENCE [LARGE SCALE GENOMIC DNA]</scope>
    <source>
        <strain evidence="3 4">DSM 108284</strain>
    </source>
</reference>
<sequence>MRMTWWPSNGRPTPDAEAFEAVKAGLDQLPEGVKMLLNSGRFNDRPFKASSRQFVENARRCVDLVLEKLRGTKKIDHYEFGRILAGDSVEDNMRTLAALKAEGKFDHIGLSDCRAETVRRANAKRLFTYYPDQSEKQLRIRSVTIYVASGLNTVFIPSLTVKDNTITAVLEEVAKKNNISQAQASIAWVASRGPHVIPLPGSSHKIRTLENLAAGDIVLPAEDIAKIDKVVLAHSDENARRIDDPHSNDA</sequence>
<dbReference type="Pfam" id="PF00248">
    <property type="entry name" value="Aldo_ket_red"/>
    <property type="match status" value="2"/>
</dbReference>
<dbReference type="Proteomes" id="UP000298061">
    <property type="component" value="Unassembled WGS sequence"/>
</dbReference>
<dbReference type="SUPFAM" id="SSF51430">
    <property type="entry name" value="NAD(P)-linked oxidoreductase"/>
    <property type="match status" value="1"/>
</dbReference>
<dbReference type="OrthoDB" id="2397848at2759"/>
<organism evidence="3 4">
    <name type="scientific">Hericium alpestre</name>
    <dbReference type="NCBI Taxonomy" id="135208"/>
    <lineage>
        <taxon>Eukaryota</taxon>
        <taxon>Fungi</taxon>
        <taxon>Dikarya</taxon>
        <taxon>Basidiomycota</taxon>
        <taxon>Agaricomycotina</taxon>
        <taxon>Agaricomycetes</taxon>
        <taxon>Russulales</taxon>
        <taxon>Hericiaceae</taxon>
        <taxon>Hericium</taxon>
    </lineage>
</organism>
<evidence type="ECO:0000256" key="1">
    <source>
        <dbReference type="ARBA" id="ARBA00023002"/>
    </source>
</evidence>
<dbReference type="GO" id="GO:0016491">
    <property type="term" value="F:oxidoreductase activity"/>
    <property type="evidence" value="ECO:0007669"/>
    <property type="project" value="UniProtKB-KW"/>
</dbReference>
<dbReference type="STRING" id="135208.A0A4Z0A8D6"/>
<accession>A0A4Z0A8D6</accession>
<protein>
    <recommendedName>
        <fullName evidence="2">NADP-dependent oxidoreductase domain-containing protein</fullName>
    </recommendedName>
</protein>
<feature type="domain" description="NADP-dependent oxidoreductase" evidence="2">
    <location>
        <begin position="153"/>
        <end position="230"/>
    </location>
</feature>
<feature type="domain" description="NADP-dependent oxidoreductase" evidence="2">
    <location>
        <begin position="56"/>
        <end position="124"/>
    </location>
</feature>
<keyword evidence="4" id="KW-1185">Reference proteome</keyword>
<dbReference type="InterPro" id="IPR050791">
    <property type="entry name" value="Aldo-Keto_reductase"/>
</dbReference>
<dbReference type="GO" id="GO:0005737">
    <property type="term" value="C:cytoplasm"/>
    <property type="evidence" value="ECO:0007669"/>
    <property type="project" value="TreeGrafter"/>
</dbReference>
<gene>
    <name evidence="3" type="ORF">EWM64_g1221</name>
</gene>
<dbReference type="EMBL" id="SFCI01000078">
    <property type="protein sequence ID" value="TFY82790.1"/>
    <property type="molecule type" value="Genomic_DNA"/>
</dbReference>
<evidence type="ECO:0000313" key="4">
    <source>
        <dbReference type="Proteomes" id="UP000298061"/>
    </source>
</evidence>
<dbReference type="Gene3D" id="3.20.20.100">
    <property type="entry name" value="NADP-dependent oxidoreductase domain"/>
    <property type="match status" value="1"/>
</dbReference>
<comment type="caution">
    <text evidence="3">The sequence shown here is derived from an EMBL/GenBank/DDBJ whole genome shotgun (WGS) entry which is preliminary data.</text>
</comment>
<dbReference type="PANTHER" id="PTHR43625:SF78">
    <property type="entry name" value="PYRIDOXAL REDUCTASE-RELATED"/>
    <property type="match status" value="1"/>
</dbReference>